<keyword evidence="1" id="KW-0863">Zinc-finger</keyword>
<dbReference type="Gene3D" id="4.10.830.40">
    <property type="match status" value="1"/>
</dbReference>
<evidence type="ECO:0000313" key="4">
    <source>
        <dbReference type="EMBL" id="KAK3087338.1"/>
    </source>
</evidence>
<evidence type="ECO:0000313" key="5">
    <source>
        <dbReference type="Proteomes" id="UP001186944"/>
    </source>
</evidence>
<dbReference type="GO" id="GO:0008270">
    <property type="term" value="F:zinc ion binding"/>
    <property type="evidence" value="ECO:0007669"/>
    <property type="project" value="UniProtKB-KW"/>
</dbReference>
<sequence length="387" mass="44227">MISTALIIEHQNEHRPTLRKLEVGPGVREKYASPVLQAASAIDVHAGICNGRPRSLDPPQSILECGKCEGNLDVSWFCKNCTASLCETCAKNHKTKRRYKSHTVVPRTYTVLRLYGPSKIAEQCRMHPEKEISTYCNKCDVPCCVSCLAKDHKRHDFSTIEDKYLDAEKGLNEYYRQLDTDIRPTLEEMEEQAKADAKDDDIHFERVVSAINNFRKDVVQNFNQACDDLISEVINLQSNNQKRLEDITRAKNNIDSLKRKIEKKIERGKLDMVKYNPPNIESLVPHFTSNIRAVPWFEPDTKILNLISESIGKIHIKEIEQERNADFSTRCRKHLNIQNIHSFYSKIGATSIIKSGNKPAWITDFGTSKMYLYNDLGEVVRSISVDG</sequence>
<protein>
    <recommendedName>
        <fullName evidence="3">B box-type domain-containing protein</fullName>
    </recommendedName>
</protein>
<keyword evidence="1" id="KW-0862">Zinc</keyword>
<dbReference type="Pfam" id="PF00643">
    <property type="entry name" value="zf-B_box"/>
    <property type="match status" value="1"/>
</dbReference>
<feature type="domain" description="B box-type" evidence="3">
    <location>
        <begin position="119"/>
        <end position="160"/>
    </location>
</feature>
<dbReference type="Proteomes" id="UP001186944">
    <property type="component" value="Unassembled WGS sequence"/>
</dbReference>
<evidence type="ECO:0000256" key="2">
    <source>
        <dbReference type="SAM" id="Coils"/>
    </source>
</evidence>
<dbReference type="InterPro" id="IPR000315">
    <property type="entry name" value="Znf_B-box"/>
</dbReference>
<evidence type="ECO:0000259" key="3">
    <source>
        <dbReference type="PROSITE" id="PS50119"/>
    </source>
</evidence>
<feature type="coiled-coil region" evidence="2">
    <location>
        <begin position="219"/>
        <end position="267"/>
    </location>
</feature>
<dbReference type="PANTHER" id="PTHR25462">
    <property type="entry name" value="BONUS, ISOFORM C-RELATED"/>
    <property type="match status" value="1"/>
</dbReference>
<comment type="caution">
    <text evidence="4">The sequence shown here is derived from an EMBL/GenBank/DDBJ whole genome shotgun (WGS) entry which is preliminary data.</text>
</comment>
<reference evidence="4" key="1">
    <citation type="submission" date="2019-08" db="EMBL/GenBank/DDBJ databases">
        <title>The improved chromosome-level genome for the pearl oyster Pinctada fucata martensii using PacBio sequencing and Hi-C.</title>
        <authorList>
            <person name="Zheng Z."/>
        </authorList>
    </citation>
    <scope>NUCLEOTIDE SEQUENCE</scope>
    <source>
        <strain evidence="4">ZZ-2019</strain>
        <tissue evidence="4">Adductor muscle</tissue>
    </source>
</reference>
<dbReference type="SUPFAM" id="SSF57845">
    <property type="entry name" value="B-box zinc-binding domain"/>
    <property type="match status" value="1"/>
</dbReference>
<dbReference type="EMBL" id="VSWD01000011">
    <property type="protein sequence ID" value="KAK3087338.1"/>
    <property type="molecule type" value="Genomic_DNA"/>
</dbReference>
<dbReference type="PANTHER" id="PTHR25462:SF296">
    <property type="entry name" value="MEIOTIC P26, ISOFORM F"/>
    <property type="match status" value="1"/>
</dbReference>
<keyword evidence="5" id="KW-1185">Reference proteome</keyword>
<proteinExistence type="predicted"/>
<dbReference type="AlphaFoldDB" id="A0AA88XTG1"/>
<evidence type="ECO:0000256" key="1">
    <source>
        <dbReference type="PROSITE-ProRule" id="PRU00024"/>
    </source>
</evidence>
<dbReference type="PROSITE" id="PS50119">
    <property type="entry name" value="ZF_BBOX"/>
    <property type="match status" value="2"/>
</dbReference>
<dbReference type="CDD" id="cd19756">
    <property type="entry name" value="Bbox2"/>
    <property type="match status" value="1"/>
</dbReference>
<gene>
    <name evidence="4" type="ORF">FSP39_004816</name>
</gene>
<keyword evidence="2" id="KW-0175">Coiled coil</keyword>
<feature type="domain" description="B box-type" evidence="3">
    <location>
        <begin position="60"/>
        <end position="107"/>
    </location>
</feature>
<name>A0AA88XTG1_PINIB</name>
<dbReference type="SMART" id="SM00336">
    <property type="entry name" value="BBOX"/>
    <property type="match status" value="2"/>
</dbReference>
<dbReference type="Gene3D" id="3.30.160.60">
    <property type="entry name" value="Classic Zinc Finger"/>
    <property type="match status" value="1"/>
</dbReference>
<keyword evidence="1" id="KW-0479">Metal-binding</keyword>
<dbReference type="InterPro" id="IPR047153">
    <property type="entry name" value="TRIM45/56/19-like"/>
</dbReference>
<accession>A0AA88XTG1</accession>
<organism evidence="4 5">
    <name type="scientific">Pinctada imbricata</name>
    <name type="common">Atlantic pearl-oyster</name>
    <name type="synonym">Pinctada martensii</name>
    <dbReference type="NCBI Taxonomy" id="66713"/>
    <lineage>
        <taxon>Eukaryota</taxon>
        <taxon>Metazoa</taxon>
        <taxon>Spiralia</taxon>
        <taxon>Lophotrochozoa</taxon>
        <taxon>Mollusca</taxon>
        <taxon>Bivalvia</taxon>
        <taxon>Autobranchia</taxon>
        <taxon>Pteriomorphia</taxon>
        <taxon>Pterioida</taxon>
        <taxon>Pterioidea</taxon>
        <taxon>Pteriidae</taxon>
        <taxon>Pinctada</taxon>
    </lineage>
</organism>